<dbReference type="Gene3D" id="1.10.533.10">
    <property type="entry name" value="Death Domain, Fas"/>
    <property type="match status" value="1"/>
</dbReference>
<accession>A0A8S3R7I9</accession>
<dbReference type="InterPro" id="IPR011029">
    <property type="entry name" value="DEATH-like_dom_sf"/>
</dbReference>
<gene>
    <name evidence="2" type="ORF">MEDL_19597</name>
</gene>
<evidence type="ECO:0000259" key="1">
    <source>
        <dbReference type="PROSITE" id="PS50168"/>
    </source>
</evidence>
<evidence type="ECO:0000313" key="3">
    <source>
        <dbReference type="Proteomes" id="UP000683360"/>
    </source>
</evidence>
<dbReference type="SUPFAM" id="SSF47986">
    <property type="entry name" value="DEATH domain"/>
    <property type="match status" value="1"/>
</dbReference>
<dbReference type="GO" id="GO:0042981">
    <property type="term" value="P:regulation of apoptotic process"/>
    <property type="evidence" value="ECO:0007669"/>
    <property type="project" value="InterPro"/>
</dbReference>
<comment type="caution">
    <text evidence="2">The sequence shown here is derived from an EMBL/GenBank/DDBJ whole genome shotgun (WGS) entry which is preliminary data.</text>
</comment>
<evidence type="ECO:0000313" key="2">
    <source>
        <dbReference type="EMBL" id="CAG2205188.1"/>
    </source>
</evidence>
<name>A0A8S3R7I9_MYTED</name>
<feature type="domain" description="DED" evidence="1">
    <location>
        <begin position="8"/>
        <end position="89"/>
    </location>
</feature>
<reference evidence="2" key="1">
    <citation type="submission" date="2021-03" db="EMBL/GenBank/DDBJ databases">
        <authorList>
            <person name="Bekaert M."/>
        </authorList>
    </citation>
    <scope>NUCLEOTIDE SEQUENCE</scope>
</reference>
<dbReference type="AlphaFoldDB" id="A0A8S3R7I9"/>
<keyword evidence="3" id="KW-1185">Reference proteome</keyword>
<proteinExistence type="predicted"/>
<protein>
    <recommendedName>
        <fullName evidence="1">DED domain-containing protein</fullName>
    </recommendedName>
</protein>
<dbReference type="Proteomes" id="UP000683360">
    <property type="component" value="Unassembled WGS sequence"/>
</dbReference>
<sequence>MESIVVDSYRSLTTEIALGLSAENTRIIKFLLRNDIGKGVLEKIVTGTDLVQLLEENAYCQPTTLNNWNLSNHDYYRLHGMHVIEQYIETSEYRQLCQHMKANNAVILKGLPGTWKSRHAFRYAHEFSKLREKDNNSLIWRIDCNTELNIYNSLSHLMNFLKIQCINSELQIKDTINIMLLRAVAVLENDNYKDTRHLFILLGFISPQKILIKTFLETLNQYDNISIIVATSESLSNDFDNIVLELHGMTEDEAVNYLEVDDSVQEKAKELAKN</sequence>
<dbReference type="InterPro" id="IPR001875">
    <property type="entry name" value="DED_dom"/>
</dbReference>
<dbReference type="PROSITE" id="PS50168">
    <property type="entry name" value="DED"/>
    <property type="match status" value="1"/>
</dbReference>
<dbReference type="OrthoDB" id="100767at2759"/>
<dbReference type="EMBL" id="CAJPWZ010001017">
    <property type="protein sequence ID" value="CAG2205188.1"/>
    <property type="molecule type" value="Genomic_DNA"/>
</dbReference>
<organism evidence="2 3">
    <name type="scientific">Mytilus edulis</name>
    <name type="common">Blue mussel</name>
    <dbReference type="NCBI Taxonomy" id="6550"/>
    <lineage>
        <taxon>Eukaryota</taxon>
        <taxon>Metazoa</taxon>
        <taxon>Spiralia</taxon>
        <taxon>Lophotrochozoa</taxon>
        <taxon>Mollusca</taxon>
        <taxon>Bivalvia</taxon>
        <taxon>Autobranchia</taxon>
        <taxon>Pteriomorphia</taxon>
        <taxon>Mytilida</taxon>
        <taxon>Mytiloidea</taxon>
        <taxon>Mytilidae</taxon>
        <taxon>Mytilinae</taxon>
        <taxon>Mytilus</taxon>
    </lineage>
</organism>